<feature type="chain" id="PRO_5002040603" description="Carboxypeptidase regulatory-like domain-containing protein" evidence="1">
    <location>
        <begin position="27"/>
        <end position="242"/>
    </location>
</feature>
<dbReference type="EMBL" id="CP010028">
    <property type="protein sequence ID" value="AIZ44781.1"/>
    <property type="molecule type" value="Genomic_DNA"/>
</dbReference>
<feature type="signal peptide" evidence="1">
    <location>
        <begin position="1"/>
        <end position="26"/>
    </location>
</feature>
<keyword evidence="1" id="KW-0732">Signal</keyword>
<dbReference type="InterPro" id="IPR008969">
    <property type="entry name" value="CarboxyPept-like_regulatory"/>
</dbReference>
<dbReference type="Proteomes" id="UP000030634">
    <property type="component" value="Chromosome"/>
</dbReference>
<dbReference type="KEGG" id="dsw:QR90_06265"/>
<evidence type="ECO:0000313" key="3">
    <source>
        <dbReference type="Proteomes" id="UP000030634"/>
    </source>
</evidence>
<gene>
    <name evidence="2" type="ORF">QR90_06265</name>
</gene>
<sequence length="242" mass="26206">MDNVIRRLTRLTALGAALILTSALSASVTGRVVDAAGQPVKNATVIADNTLFYNTNVIGSTDANGKYKLDISQPRGTWNVTAKVNLKYGDYTVGIDLIPENPKLLAGTEGGVRNFTFKPKPVTSADPYGSLGHVIVTPSIDTSDIDETKIELTLTPVGKLADGSAGRVIQGRPRRTGDGALLANVMWGTYRVTATYEGQPLQISRRPRPGEDEDYAWGRSYTGPFVEGFYKTQPTLFLEVRR</sequence>
<organism evidence="2 3">
    <name type="scientific">Deinococcus radiopugnans</name>
    <dbReference type="NCBI Taxonomy" id="57497"/>
    <lineage>
        <taxon>Bacteria</taxon>
        <taxon>Thermotogati</taxon>
        <taxon>Deinococcota</taxon>
        <taxon>Deinococci</taxon>
        <taxon>Deinococcales</taxon>
        <taxon>Deinococcaceae</taxon>
        <taxon>Deinococcus</taxon>
    </lineage>
</organism>
<dbReference type="Pfam" id="PF13620">
    <property type="entry name" value="CarboxypepD_reg"/>
    <property type="match status" value="1"/>
</dbReference>
<accession>A0A0A7KF60</accession>
<reference evidence="3" key="1">
    <citation type="submission" date="2014-11" db="EMBL/GenBank/DDBJ databases">
        <title>Hymenobacter sp. DG25B genome submission.</title>
        <authorList>
            <person name="Jung H.-Y."/>
            <person name="Kim M.K."/>
            <person name="Srinivasan S."/>
            <person name="Lim S."/>
        </authorList>
    </citation>
    <scope>NUCLEOTIDE SEQUENCE [LARGE SCALE GENOMIC DNA]</scope>
    <source>
        <strain evidence="3">DY59</strain>
    </source>
</reference>
<dbReference type="SUPFAM" id="SSF49464">
    <property type="entry name" value="Carboxypeptidase regulatory domain-like"/>
    <property type="match status" value="1"/>
</dbReference>
<evidence type="ECO:0008006" key="4">
    <source>
        <dbReference type="Google" id="ProtNLM"/>
    </source>
</evidence>
<dbReference type="STRING" id="1182571.QR90_06265"/>
<name>A0A0A7KF60_9DEIO</name>
<protein>
    <recommendedName>
        <fullName evidence="4">Carboxypeptidase regulatory-like domain-containing protein</fullName>
    </recommendedName>
</protein>
<dbReference type="HOGENOM" id="CLU_1145717_0_0_0"/>
<dbReference type="Gene3D" id="2.60.40.1120">
    <property type="entry name" value="Carboxypeptidase-like, regulatory domain"/>
    <property type="match status" value="1"/>
</dbReference>
<evidence type="ECO:0000313" key="2">
    <source>
        <dbReference type="EMBL" id="AIZ44781.1"/>
    </source>
</evidence>
<dbReference type="AlphaFoldDB" id="A0A0A7KF60"/>
<evidence type="ECO:0000256" key="1">
    <source>
        <dbReference type="SAM" id="SignalP"/>
    </source>
</evidence>
<proteinExistence type="predicted"/>